<dbReference type="EMBL" id="GBRH01185288">
    <property type="protein sequence ID" value="JAE12608.1"/>
    <property type="molecule type" value="Transcribed_RNA"/>
</dbReference>
<accession>A0A0A9FWA4</accession>
<evidence type="ECO:0000313" key="1">
    <source>
        <dbReference type="EMBL" id="JAE12608.1"/>
    </source>
</evidence>
<protein>
    <submittedName>
        <fullName evidence="1">Uncharacterized protein</fullName>
    </submittedName>
</protein>
<name>A0A0A9FWA4_ARUDO</name>
<dbReference type="AlphaFoldDB" id="A0A0A9FWA4"/>
<reference evidence="1" key="1">
    <citation type="submission" date="2014-09" db="EMBL/GenBank/DDBJ databases">
        <authorList>
            <person name="Magalhaes I.L.F."/>
            <person name="Oliveira U."/>
            <person name="Santos F.R."/>
            <person name="Vidigal T.H.D.A."/>
            <person name="Brescovit A.D."/>
            <person name="Santos A.J."/>
        </authorList>
    </citation>
    <scope>NUCLEOTIDE SEQUENCE</scope>
    <source>
        <tissue evidence="1">Shoot tissue taken approximately 20 cm above the soil surface</tissue>
    </source>
</reference>
<organism evidence="1">
    <name type="scientific">Arundo donax</name>
    <name type="common">Giant reed</name>
    <name type="synonym">Donax arundinaceus</name>
    <dbReference type="NCBI Taxonomy" id="35708"/>
    <lineage>
        <taxon>Eukaryota</taxon>
        <taxon>Viridiplantae</taxon>
        <taxon>Streptophyta</taxon>
        <taxon>Embryophyta</taxon>
        <taxon>Tracheophyta</taxon>
        <taxon>Spermatophyta</taxon>
        <taxon>Magnoliopsida</taxon>
        <taxon>Liliopsida</taxon>
        <taxon>Poales</taxon>
        <taxon>Poaceae</taxon>
        <taxon>PACMAD clade</taxon>
        <taxon>Arundinoideae</taxon>
        <taxon>Arundineae</taxon>
        <taxon>Arundo</taxon>
    </lineage>
</organism>
<sequence length="39" mass="4723">MKSRPWLKLGNLCREQVNLIDQLTDKSSLDFFLIRWDGW</sequence>
<reference evidence="1" key="2">
    <citation type="journal article" date="2015" name="Data Brief">
        <title>Shoot transcriptome of the giant reed, Arundo donax.</title>
        <authorList>
            <person name="Barrero R.A."/>
            <person name="Guerrero F.D."/>
            <person name="Moolhuijzen P."/>
            <person name="Goolsby J.A."/>
            <person name="Tidwell J."/>
            <person name="Bellgard S.E."/>
            <person name="Bellgard M.I."/>
        </authorList>
    </citation>
    <scope>NUCLEOTIDE SEQUENCE</scope>
    <source>
        <tissue evidence="1">Shoot tissue taken approximately 20 cm above the soil surface</tissue>
    </source>
</reference>
<proteinExistence type="predicted"/>